<dbReference type="CDD" id="cd00413">
    <property type="entry name" value="Glyco_hydrolase_16"/>
    <property type="match status" value="1"/>
</dbReference>
<dbReference type="Proteomes" id="UP001467690">
    <property type="component" value="Unassembled WGS sequence"/>
</dbReference>
<dbReference type="PANTHER" id="PTHR10963">
    <property type="entry name" value="GLYCOSYL HYDROLASE-RELATED"/>
    <property type="match status" value="1"/>
</dbReference>
<evidence type="ECO:0000313" key="4">
    <source>
        <dbReference type="EMBL" id="MER2490807.1"/>
    </source>
</evidence>
<gene>
    <name evidence="4" type="ORF">ABS311_02780</name>
</gene>
<dbReference type="EMBL" id="JBELOE010000067">
    <property type="protein sequence ID" value="MER2490807.1"/>
    <property type="molecule type" value="Genomic_DNA"/>
</dbReference>
<comment type="caution">
    <text evidence="4">The sequence shown here is derived from an EMBL/GenBank/DDBJ whole genome shotgun (WGS) entry which is preliminary data.</text>
</comment>
<evidence type="ECO:0000259" key="3">
    <source>
        <dbReference type="PROSITE" id="PS51762"/>
    </source>
</evidence>
<dbReference type="InterPro" id="IPR013320">
    <property type="entry name" value="ConA-like_dom_sf"/>
</dbReference>
<dbReference type="Pfam" id="PF00722">
    <property type="entry name" value="Glyco_hydro_16"/>
    <property type="match status" value="2"/>
</dbReference>
<dbReference type="SUPFAM" id="SSF49785">
    <property type="entry name" value="Galactose-binding domain-like"/>
    <property type="match status" value="1"/>
</dbReference>
<keyword evidence="5" id="KW-1185">Reference proteome</keyword>
<dbReference type="InterPro" id="IPR000757">
    <property type="entry name" value="Beta-glucanase-like"/>
</dbReference>
<accession>A0ABV1RDM2</accession>
<proteinExistence type="inferred from homology"/>
<sequence length="441" mass="50869">MKLYLKTAFAVVIAGSGFNTCADTHTYTDTQGNQSASSTQFKGKKSIDLSQWQLVWQDEFNYPDKQLDKNWISQNGPTENPWVYSSRWRENAEVKEGVLHLKSIKETRGGQDWTTGNVWSKRTFGYGYFEARFKYAEAYGTNNSFWFWPKQGVDEGQKACEIDINEGHYPNIINTNVHNWTDKYTLPNGRISHSDDQKHWTLLGQPDHTIELKQAIKAKKVRLTSLNPASIHISEFRVFEPSSAGYPSAKDDLPQNSPLNHALSADTQLTTNGVFNKLPSKEEFAIDGKLNTRWVSEKHGQKWLQLEWDTPKNIGAIQFVNGWEQEYGDSQGIYRNLISDYVLEYHNGKEWIELKKYQAAEAVANFGQEYHTYGLEWDQDYFKFYFDGELFHTMRNDVCFSEQTILFSLAILKADIAGPVTDAIDGTSMKIDWVRYYQRKP</sequence>
<dbReference type="InterPro" id="IPR050546">
    <property type="entry name" value="Glycosyl_Hydrlase_16"/>
</dbReference>
<evidence type="ECO:0000256" key="2">
    <source>
        <dbReference type="SAM" id="SignalP"/>
    </source>
</evidence>
<protein>
    <submittedName>
        <fullName evidence="4">Family 16 glycosylhydrolase</fullName>
    </submittedName>
</protein>
<reference evidence="4 5" key="1">
    <citation type="submission" date="2024-06" db="EMBL/GenBank/DDBJ databases">
        <authorList>
            <person name="Chen R.Y."/>
        </authorList>
    </citation>
    <scope>NUCLEOTIDE SEQUENCE [LARGE SCALE GENOMIC DNA]</scope>
    <source>
        <strain evidence="4 5">D2</strain>
    </source>
</reference>
<feature type="domain" description="GH16" evidence="3">
    <location>
        <begin position="49"/>
        <end position="297"/>
    </location>
</feature>
<organism evidence="4 5">
    <name type="scientific">Catenovulum sediminis</name>
    <dbReference type="NCBI Taxonomy" id="1740262"/>
    <lineage>
        <taxon>Bacteria</taxon>
        <taxon>Pseudomonadati</taxon>
        <taxon>Pseudomonadota</taxon>
        <taxon>Gammaproteobacteria</taxon>
        <taxon>Alteromonadales</taxon>
        <taxon>Alteromonadaceae</taxon>
        <taxon>Catenovulum</taxon>
    </lineage>
</organism>
<dbReference type="RefSeq" id="WP_350400625.1">
    <property type="nucleotide sequence ID" value="NZ_JBELOE010000067.1"/>
</dbReference>
<dbReference type="InterPro" id="IPR008979">
    <property type="entry name" value="Galactose-bd-like_sf"/>
</dbReference>
<dbReference type="Gene3D" id="2.60.120.200">
    <property type="match status" value="2"/>
</dbReference>
<keyword evidence="2" id="KW-0732">Signal</keyword>
<feature type="chain" id="PRO_5045099568" evidence="2">
    <location>
        <begin position="23"/>
        <end position="441"/>
    </location>
</feature>
<dbReference type="PANTHER" id="PTHR10963:SF55">
    <property type="entry name" value="GLYCOSIDE HYDROLASE FAMILY 16 PROTEIN"/>
    <property type="match status" value="1"/>
</dbReference>
<dbReference type="PROSITE" id="PS51762">
    <property type="entry name" value="GH16_2"/>
    <property type="match status" value="1"/>
</dbReference>
<feature type="signal peptide" evidence="2">
    <location>
        <begin position="1"/>
        <end position="22"/>
    </location>
</feature>
<dbReference type="SUPFAM" id="SSF49899">
    <property type="entry name" value="Concanavalin A-like lectins/glucanases"/>
    <property type="match status" value="1"/>
</dbReference>
<evidence type="ECO:0000256" key="1">
    <source>
        <dbReference type="ARBA" id="ARBA00006865"/>
    </source>
</evidence>
<comment type="similarity">
    <text evidence="1">Belongs to the glycosyl hydrolase 16 family.</text>
</comment>
<evidence type="ECO:0000313" key="5">
    <source>
        <dbReference type="Proteomes" id="UP001467690"/>
    </source>
</evidence>
<name>A0ABV1RDM2_9ALTE</name>